<feature type="binding site" evidence="11">
    <location>
        <position position="160"/>
    </location>
    <ligand>
        <name>ATP</name>
        <dbReference type="ChEBI" id="CHEBI:30616"/>
    </ligand>
</feature>
<comment type="miscellaneous">
    <text evidence="11">A single active site specifically recognizes both ATP and CTP and is responsible for their addition.</text>
</comment>
<comment type="subunit">
    <text evidence="11">Homodimer.</text>
</comment>
<dbReference type="HAMAP" id="MF_01263">
    <property type="entry name" value="CCA_bact_type3"/>
    <property type="match status" value="1"/>
</dbReference>
<dbReference type="Pfam" id="PF13735">
    <property type="entry name" value="tRNA_NucTran2_2"/>
    <property type="match status" value="1"/>
</dbReference>
<feature type="domain" description="Poly A polymerase head" evidence="12">
    <location>
        <begin position="22"/>
        <end position="141"/>
    </location>
</feature>
<feature type="binding site" evidence="11">
    <location>
        <position position="30"/>
    </location>
    <ligand>
        <name>ATP</name>
        <dbReference type="ChEBI" id="CHEBI:30616"/>
    </ligand>
</feature>
<dbReference type="Gene3D" id="3.30.460.10">
    <property type="entry name" value="Beta Polymerase, domain 2"/>
    <property type="match status" value="1"/>
</dbReference>
<evidence type="ECO:0000259" key="13">
    <source>
        <dbReference type="Pfam" id="PF12627"/>
    </source>
</evidence>
<evidence type="ECO:0000256" key="11">
    <source>
        <dbReference type="HAMAP-Rule" id="MF_01263"/>
    </source>
</evidence>
<evidence type="ECO:0000256" key="4">
    <source>
        <dbReference type="ARBA" id="ARBA00022695"/>
    </source>
</evidence>
<feature type="binding site" evidence="11">
    <location>
        <position position="163"/>
    </location>
    <ligand>
        <name>ATP</name>
        <dbReference type="ChEBI" id="CHEBI:30616"/>
    </ligand>
</feature>
<dbReference type="GO" id="GO:0004810">
    <property type="term" value="F:CCA tRNA nucleotidyltransferase activity"/>
    <property type="evidence" value="ECO:0007669"/>
    <property type="project" value="UniProtKB-EC"/>
</dbReference>
<protein>
    <recommendedName>
        <fullName evidence="11">CCA-adding enzyme</fullName>
        <ecNumber evidence="11">2.7.7.72</ecNumber>
    </recommendedName>
    <alternativeName>
        <fullName evidence="11">CCA tRNA nucleotidyltransferase</fullName>
    </alternativeName>
    <alternativeName>
        <fullName evidence="11">tRNA CCA-pyrophosphorylase</fullName>
    </alternativeName>
    <alternativeName>
        <fullName evidence="11">tRNA adenylyl-/cytidylyl- transferase</fullName>
    </alternativeName>
    <alternativeName>
        <fullName evidence="11">tRNA nucleotidyltransferase</fullName>
    </alternativeName>
    <alternativeName>
        <fullName evidence="11">tRNA-NT</fullName>
    </alternativeName>
</protein>
<keyword evidence="9 11" id="KW-0460">Magnesium</keyword>
<keyword evidence="4 11" id="KW-0548">Nucleotidyltransferase</keyword>
<dbReference type="SUPFAM" id="SSF81891">
    <property type="entry name" value="Poly A polymerase C-terminal region-like"/>
    <property type="match status" value="1"/>
</dbReference>
<dbReference type="CDD" id="cd05398">
    <property type="entry name" value="NT_ClassII-CCAase"/>
    <property type="match status" value="1"/>
</dbReference>
<keyword evidence="3 11" id="KW-0819">tRNA processing</keyword>
<keyword evidence="2 11" id="KW-0808">Transferase</keyword>
<evidence type="ECO:0000256" key="9">
    <source>
        <dbReference type="ARBA" id="ARBA00022842"/>
    </source>
</evidence>
<dbReference type="InterPro" id="IPR032810">
    <property type="entry name" value="CCA-adding_enz_C"/>
</dbReference>
<feature type="binding site" evidence="11">
    <location>
        <position position="111"/>
    </location>
    <ligand>
        <name>CTP</name>
        <dbReference type="ChEBI" id="CHEBI:37563"/>
    </ligand>
</feature>
<feature type="binding site" evidence="11">
    <location>
        <position position="160"/>
    </location>
    <ligand>
        <name>CTP</name>
        <dbReference type="ChEBI" id="CHEBI:37563"/>
    </ligand>
</feature>
<keyword evidence="8 11" id="KW-0067">ATP-binding</keyword>
<comment type="catalytic activity">
    <reaction evidence="11">
        <text>a tRNA precursor + 2 CTP + ATP = a tRNA with a 3' CCA end + 3 diphosphate</text>
        <dbReference type="Rhea" id="RHEA:14433"/>
        <dbReference type="Rhea" id="RHEA-COMP:10465"/>
        <dbReference type="Rhea" id="RHEA-COMP:10468"/>
        <dbReference type="ChEBI" id="CHEBI:30616"/>
        <dbReference type="ChEBI" id="CHEBI:33019"/>
        <dbReference type="ChEBI" id="CHEBI:37563"/>
        <dbReference type="ChEBI" id="CHEBI:74896"/>
        <dbReference type="ChEBI" id="CHEBI:83071"/>
        <dbReference type="EC" id="2.7.7.72"/>
    </reaction>
</comment>
<feature type="binding site" evidence="11">
    <location>
        <position position="111"/>
    </location>
    <ligand>
        <name>ATP</name>
        <dbReference type="ChEBI" id="CHEBI:30616"/>
    </ligand>
</feature>
<feature type="binding site" evidence="11">
    <location>
        <position position="27"/>
    </location>
    <ligand>
        <name>ATP</name>
        <dbReference type="ChEBI" id="CHEBI:30616"/>
    </ligand>
</feature>
<comment type="cofactor">
    <cofactor evidence="1 11">
        <name>Mg(2+)</name>
        <dbReference type="ChEBI" id="CHEBI:18420"/>
    </cofactor>
</comment>
<comment type="catalytic activity">
    <reaction evidence="11">
        <text>a tRNA with a 3' CCA end + 2 CTP + ATP = a tRNA with a 3' CCACCA end + 3 diphosphate</text>
        <dbReference type="Rhea" id="RHEA:76235"/>
        <dbReference type="Rhea" id="RHEA-COMP:10468"/>
        <dbReference type="Rhea" id="RHEA-COMP:18655"/>
        <dbReference type="ChEBI" id="CHEBI:30616"/>
        <dbReference type="ChEBI" id="CHEBI:33019"/>
        <dbReference type="ChEBI" id="CHEBI:37563"/>
        <dbReference type="ChEBI" id="CHEBI:83071"/>
        <dbReference type="ChEBI" id="CHEBI:195187"/>
    </reaction>
</comment>
<dbReference type="RefSeq" id="WP_211558717.1">
    <property type="nucleotide sequence ID" value="NZ_JAGVRK010000001.1"/>
</dbReference>
<dbReference type="InterPro" id="IPR023068">
    <property type="entry name" value="CCA-adding_enz_firmicutes"/>
</dbReference>
<dbReference type="NCBIfam" id="NF009814">
    <property type="entry name" value="PRK13299.1"/>
    <property type="match status" value="1"/>
</dbReference>
<evidence type="ECO:0000256" key="2">
    <source>
        <dbReference type="ARBA" id="ARBA00022679"/>
    </source>
</evidence>
<evidence type="ECO:0000256" key="1">
    <source>
        <dbReference type="ARBA" id="ARBA00001946"/>
    </source>
</evidence>
<dbReference type="Gene3D" id="1.20.58.560">
    <property type="match status" value="1"/>
</dbReference>
<feature type="binding site" evidence="11">
    <location>
        <position position="30"/>
    </location>
    <ligand>
        <name>CTP</name>
        <dbReference type="ChEBI" id="CHEBI:37563"/>
    </ligand>
</feature>
<dbReference type="Gene3D" id="1.10.246.80">
    <property type="match status" value="1"/>
</dbReference>
<evidence type="ECO:0000313" key="15">
    <source>
        <dbReference type="EMBL" id="MBS2969383.1"/>
    </source>
</evidence>
<evidence type="ECO:0000256" key="6">
    <source>
        <dbReference type="ARBA" id="ARBA00022741"/>
    </source>
</evidence>
<comment type="caution">
    <text evidence="15">The sequence shown here is derived from an EMBL/GenBank/DDBJ whole genome shotgun (WGS) entry which is preliminary data.</text>
</comment>
<gene>
    <name evidence="11" type="primary">cca</name>
    <name evidence="15" type="ORF">J9317_11460</name>
</gene>
<name>A0ABS5LFK3_9BACI</name>
<keyword evidence="6 11" id="KW-0547">Nucleotide-binding</keyword>
<dbReference type="EMBL" id="JAGVRK010000001">
    <property type="protein sequence ID" value="MBS2969383.1"/>
    <property type="molecule type" value="Genomic_DNA"/>
</dbReference>
<evidence type="ECO:0000313" key="16">
    <source>
        <dbReference type="Proteomes" id="UP000682403"/>
    </source>
</evidence>
<comment type="similarity">
    <text evidence="11">Belongs to the tRNA nucleotidyltransferase/poly(A) polymerase family. Bacterial CCA-adding enzyme type 3 subfamily.</text>
</comment>
<evidence type="ECO:0000256" key="10">
    <source>
        <dbReference type="ARBA" id="ARBA00022884"/>
    </source>
</evidence>
<sequence>MKREFLHALPIIHALEKEGYEAYFVGGSVRDLLLGREIHDVDIATSAPPEKVQAVFSKTADVGAAHGTIIVMYDGEPYEVTTFRTESGYEDFRRPETVRFVTSLKEDLKRRDFTMNAMAMDKDGNLHDYFDGQSAIREKKIKTVGRPEDRYTEDALRMLRALRFSSQLDFEITLDSLEAIKRLASLMKHISVERKLTEFDKLLKGKAASSALYLLQSSGLIDYMPGLAKGMHGWDSFVSRTLPASLGLSERWALLLFDLEADKPKEFLKKWKMPSKRIQQIHSIYLFLLKRLEKQWTDVMLYEAGAKTICLTEAICESQPDWIVKTGVEKAAADYNRLPIHSRADLNTNGNELVQTAGKEPGPWVAEALHAIELEVLEGRLHNSRNDIERWFLRWSNQTGM</sequence>
<dbReference type="Pfam" id="PF12627">
    <property type="entry name" value="PolyA_pol_RNAbd"/>
    <property type="match status" value="1"/>
</dbReference>
<proteinExistence type="inferred from homology"/>
<dbReference type="PANTHER" id="PTHR46173">
    <property type="entry name" value="CCA TRNA NUCLEOTIDYLTRANSFERASE 1, MITOCHONDRIAL"/>
    <property type="match status" value="1"/>
</dbReference>
<feature type="binding site" evidence="11">
    <location>
        <position position="27"/>
    </location>
    <ligand>
        <name>CTP</name>
        <dbReference type="ChEBI" id="CHEBI:37563"/>
    </ligand>
</feature>
<feature type="binding site" evidence="11">
    <location>
        <position position="40"/>
    </location>
    <ligand>
        <name>Mg(2+)</name>
        <dbReference type="ChEBI" id="CHEBI:18420"/>
    </ligand>
</feature>
<keyword evidence="10 11" id="KW-0694">RNA-binding</keyword>
<evidence type="ECO:0000256" key="5">
    <source>
        <dbReference type="ARBA" id="ARBA00022723"/>
    </source>
</evidence>
<evidence type="ECO:0000256" key="3">
    <source>
        <dbReference type="ARBA" id="ARBA00022694"/>
    </source>
</evidence>
<feature type="binding site" evidence="11">
    <location>
        <position position="157"/>
    </location>
    <ligand>
        <name>CTP</name>
        <dbReference type="ChEBI" id="CHEBI:37563"/>
    </ligand>
</feature>
<evidence type="ECO:0000259" key="14">
    <source>
        <dbReference type="Pfam" id="PF13735"/>
    </source>
</evidence>
<evidence type="ECO:0000259" key="12">
    <source>
        <dbReference type="Pfam" id="PF01743"/>
    </source>
</evidence>
<comment type="function">
    <text evidence="11">Catalyzes the addition and repair of the essential 3'-terminal CCA sequence in tRNAs without using a nucleic acid template. Adds these three nucleotides in the order of C, C, and A to the tRNA nucleotide-73, using CTP and ATP as substrates and producing inorganic pyrophosphate. tRNA 3'-terminal CCA addition is required both for tRNA processing and repair. Also involved in tRNA surveillance by mediating tandem CCA addition to generate a CCACCA at the 3' terminus of unstable tRNAs. While stable tRNAs receive only 3'-terminal CCA, unstable tRNAs are marked with CCACCA and rapidly degraded.</text>
</comment>
<feature type="binding site" evidence="11">
    <location>
        <position position="154"/>
    </location>
    <ligand>
        <name>CTP</name>
        <dbReference type="ChEBI" id="CHEBI:37563"/>
    </ligand>
</feature>
<evidence type="ECO:0000256" key="8">
    <source>
        <dbReference type="ARBA" id="ARBA00022840"/>
    </source>
</evidence>
<accession>A0ABS5LFK3</accession>
<feature type="domain" description="CCA-adding enzyme C-terminal" evidence="14">
    <location>
        <begin position="250"/>
        <end position="391"/>
    </location>
</feature>
<dbReference type="Gene3D" id="1.10.110.30">
    <property type="match status" value="1"/>
</dbReference>
<reference evidence="15 16" key="1">
    <citation type="submission" date="2021-04" db="EMBL/GenBank/DDBJ databases">
        <title>Metabacillus sp. strain KIGAM252 whole genome sequence.</title>
        <authorList>
            <person name="Seo M.-J."/>
            <person name="Cho E.-S."/>
            <person name="Hwang C.Y."/>
            <person name="Yoon D.J."/>
        </authorList>
    </citation>
    <scope>NUCLEOTIDE SEQUENCE [LARGE SCALE GENOMIC DNA]</scope>
    <source>
        <strain evidence="15 16">KIGAM252</strain>
    </source>
</reference>
<feature type="domain" description="tRNA nucleotidyltransferase/poly(A) polymerase RNA and SrmB- binding" evidence="13">
    <location>
        <begin position="169"/>
        <end position="229"/>
    </location>
</feature>
<dbReference type="PANTHER" id="PTHR46173:SF1">
    <property type="entry name" value="CCA TRNA NUCLEOTIDYLTRANSFERASE 1, MITOCHONDRIAL"/>
    <property type="match status" value="1"/>
</dbReference>
<feature type="binding site" evidence="11">
    <location>
        <position position="163"/>
    </location>
    <ligand>
        <name>CTP</name>
        <dbReference type="ChEBI" id="CHEBI:37563"/>
    </ligand>
</feature>
<dbReference type="EC" id="2.7.7.72" evidence="11"/>
<dbReference type="InterPro" id="IPR002646">
    <property type="entry name" value="PolA_pol_head_dom"/>
</dbReference>
<dbReference type="Pfam" id="PF01743">
    <property type="entry name" value="PolyA_pol"/>
    <property type="match status" value="1"/>
</dbReference>
<evidence type="ECO:0000256" key="7">
    <source>
        <dbReference type="ARBA" id="ARBA00022800"/>
    </source>
</evidence>
<dbReference type="InterPro" id="IPR043519">
    <property type="entry name" value="NT_sf"/>
</dbReference>
<keyword evidence="7 11" id="KW-0692">RNA repair</keyword>
<feature type="binding site" evidence="11">
    <location>
        <position position="154"/>
    </location>
    <ligand>
        <name>ATP</name>
        <dbReference type="ChEBI" id="CHEBI:30616"/>
    </ligand>
</feature>
<organism evidence="15 16">
    <name type="scientific">Metabacillus flavus</name>
    <dbReference type="NCBI Taxonomy" id="2823519"/>
    <lineage>
        <taxon>Bacteria</taxon>
        <taxon>Bacillati</taxon>
        <taxon>Bacillota</taxon>
        <taxon>Bacilli</taxon>
        <taxon>Bacillales</taxon>
        <taxon>Bacillaceae</taxon>
        <taxon>Metabacillus</taxon>
    </lineage>
</organism>
<dbReference type="SUPFAM" id="SSF81301">
    <property type="entry name" value="Nucleotidyltransferase"/>
    <property type="match status" value="1"/>
</dbReference>
<dbReference type="InterPro" id="IPR032828">
    <property type="entry name" value="PolyA_RNA-bd"/>
</dbReference>
<dbReference type="Proteomes" id="UP000682403">
    <property type="component" value="Unassembled WGS sequence"/>
</dbReference>
<feature type="binding site" evidence="11">
    <location>
        <position position="42"/>
    </location>
    <ligand>
        <name>Mg(2+)</name>
        <dbReference type="ChEBI" id="CHEBI:18420"/>
    </ligand>
</feature>
<keyword evidence="16" id="KW-1185">Reference proteome</keyword>
<keyword evidence="5 11" id="KW-0479">Metal-binding</keyword>
<dbReference type="InterPro" id="IPR050264">
    <property type="entry name" value="Bact_CCA-adding_enz_type3_sf"/>
</dbReference>
<feature type="binding site" evidence="11">
    <location>
        <position position="157"/>
    </location>
    <ligand>
        <name>ATP</name>
        <dbReference type="ChEBI" id="CHEBI:30616"/>
    </ligand>
</feature>